<evidence type="ECO:0000256" key="2">
    <source>
        <dbReference type="ARBA" id="ARBA00022723"/>
    </source>
</evidence>
<dbReference type="CDD" id="cd00371">
    <property type="entry name" value="HMA"/>
    <property type="match status" value="1"/>
</dbReference>
<dbReference type="PANTHER" id="PTHR46594:SF4">
    <property type="entry name" value="P-TYPE CATION-TRANSPORTING ATPASE"/>
    <property type="match status" value="1"/>
</dbReference>
<reference evidence="4 5" key="1">
    <citation type="submission" date="2023-03" db="EMBL/GenBank/DDBJ databases">
        <title>Genome sequence of Microbacterium sp. KACC 23027.</title>
        <authorList>
            <person name="Kim S."/>
            <person name="Heo J."/>
            <person name="Kwon S.-W."/>
        </authorList>
    </citation>
    <scope>NUCLEOTIDE SEQUENCE [LARGE SCALE GENOMIC DNA]</scope>
    <source>
        <strain evidence="4 5">KACC 23027</strain>
    </source>
</reference>
<evidence type="ECO:0000313" key="4">
    <source>
        <dbReference type="EMBL" id="WEG08780.1"/>
    </source>
</evidence>
<gene>
    <name evidence="4" type="ORF">PU630_16290</name>
</gene>
<dbReference type="EMBL" id="CP119108">
    <property type="protein sequence ID" value="WEG08780.1"/>
    <property type="molecule type" value="Genomic_DNA"/>
</dbReference>
<organism evidence="4 5">
    <name type="scientific">Microbacterium horticulturae</name>
    <dbReference type="NCBI Taxonomy" id="3028316"/>
    <lineage>
        <taxon>Bacteria</taxon>
        <taxon>Bacillati</taxon>
        <taxon>Actinomycetota</taxon>
        <taxon>Actinomycetes</taxon>
        <taxon>Micrococcales</taxon>
        <taxon>Microbacteriaceae</taxon>
        <taxon>Microbacterium</taxon>
    </lineage>
</organism>
<feature type="domain" description="HMA" evidence="3">
    <location>
        <begin position="7"/>
        <end position="73"/>
    </location>
</feature>
<dbReference type="PANTHER" id="PTHR46594">
    <property type="entry name" value="P-TYPE CATION-TRANSPORTING ATPASE"/>
    <property type="match status" value="1"/>
</dbReference>
<protein>
    <recommendedName>
        <fullName evidence="1">Copper chaperone CopZ</fullName>
    </recommendedName>
</protein>
<accession>A0ABY8BY09</accession>
<sequence>MNTATTTHTTLRGQGFACPSCVGKIEKQLKRLPGVQHVTVHFASGRIEVDHDLTVISASELVTAVGKVGYSALVSTF</sequence>
<dbReference type="Proteomes" id="UP001214553">
    <property type="component" value="Chromosome"/>
</dbReference>
<evidence type="ECO:0000256" key="1">
    <source>
        <dbReference type="ARBA" id="ARBA00015313"/>
    </source>
</evidence>
<dbReference type="SUPFAM" id="SSF55008">
    <property type="entry name" value="HMA, heavy metal-associated domain"/>
    <property type="match status" value="1"/>
</dbReference>
<dbReference type="Pfam" id="PF00403">
    <property type="entry name" value="HMA"/>
    <property type="match status" value="1"/>
</dbReference>
<proteinExistence type="predicted"/>
<name>A0ABY8BY09_9MICO</name>
<dbReference type="RefSeq" id="WP_275278107.1">
    <property type="nucleotide sequence ID" value="NZ_CP119108.1"/>
</dbReference>
<evidence type="ECO:0000259" key="3">
    <source>
        <dbReference type="PROSITE" id="PS50846"/>
    </source>
</evidence>
<dbReference type="InterPro" id="IPR036163">
    <property type="entry name" value="HMA_dom_sf"/>
</dbReference>
<keyword evidence="2" id="KW-0479">Metal-binding</keyword>
<dbReference type="InterPro" id="IPR006121">
    <property type="entry name" value="HMA_dom"/>
</dbReference>
<evidence type="ECO:0000313" key="5">
    <source>
        <dbReference type="Proteomes" id="UP001214553"/>
    </source>
</evidence>
<keyword evidence="5" id="KW-1185">Reference proteome</keyword>
<dbReference type="Gene3D" id="3.30.70.100">
    <property type="match status" value="1"/>
</dbReference>
<dbReference type="PROSITE" id="PS50846">
    <property type="entry name" value="HMA_2"/>
    <property type="match status" value="1"/>
</dbReference>